<sequence length="575" mass="64146">MVATLFRKLLTEANFRWCIVIIEMKRQGPRSQKRSRAPPITAGGTEPGARVSTPEARPHHGHDTVLPITPVSDNVRGYDEQLAFVPPHATTGGGYDATSRSTPEDYHRRRRSRGCMCTVSTFCFVGVVTLAVPMVIFLLPYIRISLFVSATTDDFRLQTASKLSLNPSTKPLPITLTASLRPVPTATIITTPPKPDACLEPSPDVPNGDNLTDLVHNFYPNRPSAPPGPTQPIYCIYNVSRFRRPNGYSTKKYGLSVIEQAARDQGSSIDIILTLGGFPEDSADFHRVHDDEITRQRLIQSVYATILQYNLSGINLHWIQNEDSCERSLGDGVPRFEEFVIKLRALMAINGRSRNFSISAFVDPRESFQMEFFRALGNQVNITFFRMHDLAPLNDFDQFCGNSIQTFQAYIQAVTPYFRPHIRVSSRPAAPPPHVNKLCISFSLALYARQDFSMNLPSPPQPVTATAGYIGLFEVCDSQLTFKEKVKRTPGCLARRTSGVLLNVAFVFEDVVTLRAKMSMLGPKNELCALVYDIDFDNFKRDAMDPMITLCCSTSTAPGKTQASLIYPLFFLDQL</sequence>
<evidence type="ECO:0000256" key="1">
    <source>
        <dbReference type="SAM" id="MobiDB-lite"/>
    </source>
</evidence>
<dbReference type="Gene3D" id="3.20.20.80">
    <property type="entry name" value="Glycosidases"/>
    <property type="match status" value="1"/>
</dbReference>
<comment type="caution">
    <text evidence="4">The sequence shown here is derived from an EMBL/GenBank/DDBJ whole genome shotgun (WGS) entry which is preliminary data.</text>
</comment>
<proteinExistence type="predicted"/>
<evidence type="ECO:0000313" key="4">
    <source>
        <dbReference type="EMBL" id="KAH8042033.1"/>
    </source>
</evidence>
<reference evidence="4" key="2">
    <citation type="submission" date="2021-09" db="EMBL/GenBank/DDBJ databases">
        <authorList>
            <person name="Jia N."/>
            <person name="Wang J."/>
            <person name="Shi W."/>
            <person name="Du L."/>
            <person name="Sun Y."/>
            <person name="Zhan W."/>
            <person name="Jiang J."/>
            <person name="Wang Q."/>
            <person name="Zhang B."/>
            <person name="Ji P."/>
            <person name="Sakyi L.B."/>
            <person name="Cui X."/>
            <person name="Yuan T."/>
            <person name="Jiang B."/>
            <person name="Yang W."/>
            <person name="Lam T.T.-Y."/>
            <person name="Chang Q."/>
            <person name="Ding S."/>
            <person name="Wang X."/>
            <person name="Zhu J."/>
            <person name="Ruan X."/>
            <person name="Zhao L."/>
            <person name="Wei J."/>
            <person name="Que T."/>
            <person name="Du C."/>
            <person name="Cheng J."/>
            <person name="Dai P."/>
            <person name="Han X."/>
            <person name="Huang E."/>
            <person name="Gao Y."/>
            <person name="Liu J."/>
            <person name="Shao H."/>
            <person name="Ye R."/>
            <person name="Li L."/>
            <person name="Wei W."/>
            <person name="Wang X."/>
            <person name="Wang C."/>
            <person name="Huo Q."/>
            <person name="Li W."/>
            <person name="Guo W."/>
            <person name="Chen H."/>
            <person name="Chen S."/>
            <person name="Zhou L."/>
            <person name="Zhou L."/>
            <person name="Ni X."/>
            <person name="Tian J."/>
            <person name="Zhou Y."/>
            <person name="Sheng Y."/>
            <person name="Liu T."/>
            <person name="Pan Y."/>
            <person name="Xia L."/>
            <person name="Li J."/>
            <person name="Zhao F."/>
            <person name="Cao W."/>
        </authorList>
    </citation>
    <scope>NUCLEOTIDE SEQUENCE</scope>
    <source>
        <strain evidence="4">Rmic-2018</strain>
        <tissue evidence="4">Larvae</tissue>
    </source>
</reference>
<evidence type="ECO:0000259" key="3">
    <source>
        <dbReference type="Pfam" id="PF00704"/>
    </source>
</evidence>
<dbReference type="InterPro" id="IPR001223">
    <property type="entry name" value="Glyco_hydro18_cat"/>
</dbReference>
<feature type="region of interest" description="Disordered" evidence="1">
    <location>
        <begin position="28"/>
        <end position="66"/>
    </location>
</feature>
<feature type="transmembrane region" description="Helical" evidence="2">
    <location>
        <begin position="117"/>
        <end position="142"/>
    </location>
</feature>
<keyword evidence="2" id="KW-0472">Membrane</keyword>
<protein>
    <recommendedName>
        <fullName evidence="3">GH18 domain-containing protein</fullName>
    </recommendedName>
</protein>
<keyword evidence="2" id="KW-0812">Transmembrane</keyword>
<keyword evidence="2" id="KW-1133">Transmembrane helix</keyword>
<evidence type="ECO:0000256" key="2">
    <source>
        <dbReference type="SAM" id="Phobius"/>
    </source>
</evidence>
<feature type="domain" description="GH18" evidence="3">
    <location>
        <begin position="260"/>
        <end position="397"/>
    </location>
</feature>
<dbReference type="AlphaFoldDB" id="A0A9J6F621"/>
<dbReference type="GO" id="GO:0005975">
    <property type="term" value="P:carbohydrate metabolic process"/>
    <property type="evidence" value="ECO:0007669"/>
    <property type="project" value="InterPro"/>
</dbReference>
<dbReference type="Proteomes" id="UP000821866">
    <property type="component" value="Chromosome 1"/>
</dbReference>
<evidence type="ECO:0000313" key="5">
    <source>
        <dbReference type="Proteomes" id="UP000821866"/>
    </source>
</evidence>
<keyword evidence="5" id="KW-1185">Reference proteome</keyword>
<organism evidence="4 5">
    <name type="scientific">Rhipicephalus microplus</name>
    <name type="common">Cattle tick</name>
    <name type="synonym">Boophilus microplus</name>
    <dbReference type="NCBI Taxonomy" id="6941"/>
    <lineage>
        <taxon>Eukaryota</taxon>
        <taxon>Metazoa</taxon>
        <taxon>Ecdysozoa</taxon>
        <taxon>Arthropoda</taxon>
        <taxon>Chelicerata</taxon>
        <taxon>Arachnida</taxon>
        <taxon>Acari</taxon>
        <taxon>Parasitiformes</taxon>
        <taxon>Ixodida</taxon>
        <taxon>Ixodoidea</taxon>
        <taxon>Ixodidae</taxon>
        <taxon>Rhipicephalinae</taxon>
        <taxon>Rhipicephalus</taxon>
        <taxon>Boophilus</taxon>
    </lineage>
</organism>
<gene>
    <name evidence="4" type="ORF">HPB51_020146</name>
</gene>
<name>A0A9J6F621_RHIMP</name>
<dbReference type="SUPFAM" id="SSF51445">
    <property type="entry name" value="(Trans)glycosidases"/>
    <property type="match status" value="1"/>
</dbReference>
<reference evidence="4" key="1">
    <citation type="journal article" date="2020" name="Cell">
        <title>Large-Scale Comparative Analyses of Tick Genomes Elucidate Their Genetic Diversity and Vector Capacities.</title>
        <authorList>
            <consortium name="Tick Genome and Microbiome Consortium (TIGMIC)"/>
            <person name="Jia N."/>
            <person name="Wang J."/>
            <person name="Shi W."/>
            <person name="Du L."/>
            <person name="Sun Y."/>
            <person name="Zhan W."/>
            <person name="Jiang J.F."/>
            <person name="Wang Q."/>
            <person name="Zhang B."/>
            <person name="Ji P."/>
            <person name="Bell-Sakyi L."/>
            <person name="Cui X.M."/>
            <person name="Yuan T.T."/>
            <person name="Jiang B.G."/>
            <person name="Yang W.F."/>
            <person name="Lam T.T."/>
            <person name="Chang Q.C."/>
            <person name="Ding S.J."/>
            <person name="Wang X.J."/>
            <person name="Zhu J.G."/>
            <person name="Ruan X.D."/>
            <person name="Zhao L."/>
            <person name="Wei J.T."/>
            <person name="Ye R.Z."/>
            <person name="Que T.C."/>
            <person name="Du C.H."/>
            <person name="Zhou Y.H."/>
            <person name="Cheng J.X."/>
            <person name="Dai P.F."/>
            <person name="Guo W.B."/>
            <person name="Han X.H."/>
            <person name="Huang E.J."/>
            <person name="Li L.F."/>
            <person name="Wei W."/>
            <person name="Gao Y.C."/>
            <person name="Liu J.Z."/>
            <person name="Shao H.Z."/>
            <person name="Wang X."/>
            <person name="Wang C.C."/>
            <person name="Yang T.C."/>
            <person name="Huo Q.B."/>
            <person name="Li W."/>
            <person name="Chen H.Y."/>
            <person name="Chen S.E."/>
            <person name="Zhou L.G."/>
            <person name="Ni X.B."/>
            <person name="Tian J.H."/>
            <person name="Sheng Y."/>
            <person name="Liu T."/>
            <person name="Pan Y.S."/>
            <person name="Xia L.Y."/>
            <person name="Li J."/>
            <person name="Zhao F."/>
            <person name="Cao W.C."/>
        </authorList>
    </citation>
    <scope>NUCLEOTIDE SEQUENCE</scope>
    <source>
        <strain evidence="4">Rmic-2018</strain>
    </source>
</reference>
<dbReference type="Pfam" id="PF00704">
    <property type="entry name" value="Glyco_hydro_18"/>
    <property type="match status" value="1"/>
</dbReference>
<dbReference type="InterPro" id="IPR017853">
    <property type="entry name" value="GH"/>
</dbReference>
<dbReference type="EMBL" id="JABSTU010000001">
    <property type="protein sequence ID" value="KAH8042033.1"/>
    <property type="molecule type" value="Genomic_DNA"/>
</dbReference>
<accession>A0A9J6F621</accession>